<name>A0ABY5VHC3_9FIRM</name>
<dbReference type="Gene3D" id="1.10.10.1100">
    <property type="entry name" value="BFD-like [2Fe-2S]-binding domain"/>
    <property type="match status" value="1"/>
</dbReference>
<dbReference type="InterPro" id="IPR006076">
    <property type="entry name" value="FAD-dep_OxRdtase"/>
</dbReference>
<dbReference type="CDD" id="cd19946">
    <property type="entry name" value="GlpA-like_Fer2_BFD-like"/>
    <property type="match status" value="1"/>
</dbReference>
<dbReference type="InterPro" id="IPR007419">
    <property type="entry name" value="BFD-like_2Fe2S-bd_dom"/>
</dbReference>
<dbReference type="SUPFAM" id="SSF51905">
    <property type="entry name" value="FAD/NAD(P)-binding domain"/>
    <property type="match status" value="1"/>
</dbReference>
<evidence type="ECO:0000313" key="4">
    <source>
        <dbReference type="Proteomes" id="UP001060164"/>
    </source>
</evidence>
<evidence type="ECO:0000313" key="3">
    <source>
        <dbReference type="EMBL" id="UWP59712.1"/>
    </source>
</evidence>
<dbReference type="Pfam" id="PF01266">
    <property type="entry name" value="DAO"/>
    <property type="match status" value="1"/>
</dbReference>
<evidence type="ECO:0000259" key="2">
    <source>
        <dbReference type="Pfam" id="PF04324"/>
    </source>
</evidence>
<dbReference type="Gene3D" id="3.30.9.10">
    <property type="entry name" value="D-Amino Acid Oxidase, subunit A, domain 2"/>
    <property type="match status" value="1"/>
</dbReference>
<dbReference type="PANTHER" id="PTHR42720">
    <property type="entry name" value="GLYCEROL-3-PHOSPHATE DEHYDROGENASE"/>
    <property type="match status" value="1"/>
</dbReference>
<reference evidence="3" key="1">
    <citation type="journal article" date="2022" name="Cell">
        <title>Design, construction, and in vivo augmentation of a complex gut microbiome.</title>
        <authorList>
            <person name="Cheng A.G."/>
            <person name="Ho P.Y."/>
            <person name="Aranda-Diaz A."/>
            <person name="Jain S."/>
            <person name="Yu F.B."/>
            <person name="Meng X."/>
            <person name="Wang M."/>
            <person name="Iakiviak M."/>
            <person name="Nagashima K."/>
            <person name="Zhao A."/>
            <person name="Murugkar P."/>
            <person name="Patil A."/>
            <person name="Atabakhsh K."/>
            <person name="Weakley A."/>
            <person name="Yan J."/>
            <person name="Brumbaugh A.R."/>
            <person name="Higginbottom S."/>
            <person name="Dimas A."/>
            <person name="Shiver A.L."/>
            <person name="Deutschbauer A."/>
            <person name="Neff N."/>
            <person name="Sonnenburg J.L."/>
            <person name="Huang K.C."/>
            <person name="Fischbach M.A."/>
        </authorList>
    </citation>
    <scope>NUCLEOTIDE SEQUENCE</scope>
    <source>
        <strain evidence="3">DSM 19829</strain>
    </source>
</reference>
<accession>A0ABY5VHC3</accession>
<dbReference type="Gene3D" id="3.50.50.60">
    <property type="entry name" value="FAD/NAD(P)-binding domain"/>
    <property type="match status" value="1"/>
</dbReference>
<dbReference type="PANTHER" id="PTHR42720:SF1">
    <property type="entry name" value="GLYCEROL 3-PHOSPHATE OXIDASE"/>
    <property type="match status" value="1"/>
</dbReference>
<dbReference type="InterPro" id="IPR052745">
    <property type="entry name" value="G3P_Oxidase/Oxidoreductase"/>
</dbReference>
<dbReference type="EMBL" id="CP102290">
    <property type="protein sequence ID" value="UWP59712.1"/>
    <property type="molecule type" value="Genomic_DNA"/>
</dbReference>
<dbReference type="InterPro" id="IPR036188">
    <property type="entry name" value="FAD/NAD-bd_sf"/>
</dbReference>
<protein>
    <submittedName>
        <fullName evidence="3">NAD(P)/FAD-dependent oxidoreductase</fullName>
    </submittedName>
</protein>
<gene>
    <name evidence="3" type="ORF">NQ502_01220</name>
</gene>
<sequence length="482" mass="51659">MSVYDAVIIGAGVTGCAAARELSRYRLHVCVLDKEEDICTGTSKANSGLVHAGYDAVPGTLKARMNVLGNRKMDVLAEELDIPFRRNGAVVLCREGQNEAELVRLMEQGYKNGVPGLRLLRGEELHRMIPVAADDVKAALLAPGAGIICPFRLTAGLAENACTNGVEFWMDCPVRQIDKQEDGYCLHTGKGKIRTRCVINAAGIYADVFNNMVSEEQLRITPRRGEYLLLDKRAGSYTQHTIFQMPGPMGKGVLITPTVHGNLLVGPTAQDVPDRDAVCTTAEGLSQVQKKSMDGIKALPLHETITSFAGLRAHEDGGDFVIGEAKGAPGFFNAAGIESPGLSAAPAIGCELAGMTAAYLNAREKQEFTAVQKNIFSAAQASAEELRMKIKENPAYGNVICRCETVTEGEIVEAIRRKPGARSLDGVKRRTRTGMGRCQSGFCMPKVMEILCRELGLTPSQVTKAGGTSYLLNGDSGKAGGR</sequence>
<dbReference type="InterPro" id="IPR041854">
    <property type="entry name" value="BFD-like_2Fe2S-bd_dom_sf"/>
</dbReference>
<proteinExistence type="predicted"/>
<dbReference type="Proteomes" id="UP001060164">
    <property type="component" value="Chromosome"/>
</dbReference>
<keyword evidence="4" id="KW-1185">Reference proteome</keyword>
<feature type="domain" description="BFD-like [2Fe-2S]-binding" evidence="2">
    <location>
        <begin position="399"/>
        <end position="451"/>
    </location>
</feature>
<dbReference type="Pfam" id="PF04324">
    <property type="entry name" value="Fer2_BFD"/>
    <property type="match status" value="1"/>
</dbReference>
<feature type="domain" description="FAD dependent oxidoreductase" evidence="1">
    <location>
        <begin position="5"/>
        <end position="353"/>
    </location>
</feature>
<organism evidence="3 4">
    <name type="scientific">Ruminococcus gauvreauii</name>
    <dbReference type="NCBI Taxonomy" id="438033"/>
    <lineage>
        <taxon>Bacteria</taxon>
        <taxon>Bacillati</taxon>
        <taxon>Bacillota</taxon>
        <taxon>Clostridia</taxon>
        <taxon>Eubacteriales</taxon>
        <taxon>Oscillospiraceae</taxon>
        <taxon>Ruminococcus</taxon>
    </lineage>
</organism>
<evidence type="ECO:0000259" key="1">
    <source>
        <dbReference type="Pfam" id="PF01266"/>
    </source>
</evidence>